<dbReference type="PROSITE" id="PS50893">
    <property type="entry name" value="ABC_TRANSPORTER_2"/>
    <property type="match status" value="1"/>
</dbReference>
<evidence type="ECO:0000313" key="6">
    <source>
        <dbReference type="EMBL" id="TCW00911.1"/>
    </source>
</evidence>
<dbReference type="GeneID" id="98914833"/>
<dbReference type="PANTHER" id="PTHR42711:SF5">
    <property type="entry name" value="ABC TRANSPORTER ATP-BINDING PROTEIN NATA"/>
    <property type="match status" value="1"/>
</dbReference>
<gene>
    <name evidence="6" type="ORF">EDD60_1053</name>
</gene>
<evidence type="ECO:0000256" key="1">
    <source>
        <dbReference type="ARBA" id="ARBA00005417"/>
    </source>
</evidence>
<keyword evidence="4 6" id="KW-0067">ATP-binding</keyword>
<dbReference type="PANTHER" id="PTHR42711">
    <property type="entry name" value="ABC TRANSPORTER ATP-BINDING PROTEIN"/>
    <property type="match status" value="1"/>
</dbReference>
<evidence type="ECO:0000256" key="2">
    <source>
        <dbReference type="ARBA" id="ARBA00022448"/>
    </source>
</evidence>
<dbReference type="SUPFAM" id="SSF52540">
    <property type="entry name" value="P-loop containing nucleoside triphosphate hydrolases"/>
    <property type="match status" value="1"/>
</dbReference>
<dbReference type="EMBL" id="SMCQ01000005">
    <property type="protein sequence ID" value="TCW00911.1"/>
    <property type="molecule type" value="Genomic_DNA"/>
</dbReference>
<comment type="caution">
    <text evidence="6">The sequence shown here is derived from an EMBL/GenBank/DDBJ whole genome shotgun (WGS) entry which is preliminary data.</text>
</comment>
<dbReference type="InterPro" id="IPR003439">
    <property type="entry name" value="ABC_transporter-like_ATP-bd"/>
</dbReference>
<evidence type="ECO:0000313" key="7">
    <source>
        <dbReference type="Proteomes" id="UP000295515"/>
    </source>
</evidence>
<dbReference type="InterPro" id="IPR027417">
    <property type="entry name" value="P-loop_NTPase"/>
</dbReference>
<sequence>MIIVEDIQKDIKKHRILKEINFSLEDNQIVALVGNNGAGKTTLMKVISGILDINGGSIHVNNENKSDYLEWAHNNVAYQSTNERDLSYKNTAKDNIIYYGILKGTKKKQILENLNYYLKYIKFENELVRKVEELSTGQKKIVKLLAVFCCNCKYLILDEPTEGLDIENINLIKDILIDMSKKRGKVLVISSHDLSFLADISTRYLFLKNGQVIKTIDSKLEVDSLTEIFIENQGEENEKIL</sequence>
<keyword evidence="7" id="KW-1185">Reference proteome</keyword>
<comment type="similarity">
    <text evidence="1">Belongs to the ABC transporter superfamily.</text>
</comment>
<organism evidence="6 7">
    <name type="scientific">Longibaculum muris</name>
    <dbReference type="NCBI Taxonomy" id="1796628"/>
    <lineage>
        <taxon>Bacteria</taxon>
        <taxon>Bacillati</taxon>
        <taxon>Bacillota</taxon>
        <taxon>Erysipelotrichia</taxon>
        <taxon>Erysipelotrichales</taxon>
        <taxon>Coprobacillaceae</taxon>
        <taxon>Longibaculum</taxon>
    </lineage>
</organism>
<reference evidence="6 7" key="1">
    <citation type="submission" date="2019-03" db="EMBL/GenBank/DDBJ databases">
        <title>Genomic Encyclopedia of Type Strains, Phase IV (KMG-IV): sequencing the most valuable type-strain genomes for metagenomic binning, comparative biology and taxonomic classification.</title>
        <authorList>
            <person name="Goeker M."/>
        </authorList>
    </citation>
    <scope>NUCLEOTIDE SEQUENCE [LARGE SCALE GENOMIC DNA]</scope>
    <source>
        <strain evidence="6 7">DSM 29487</strain>
    </source>
</reference>
<evidence type="ECO:0000259" key="5">
    <source>
        <dbReference type="PROSITE" id="PS50893"/>
    </source>
</evidence>
<proteinExistence type="inferred from homology"/>
<dbReference type="InterPro" id="IPR003593">
    <property type="entry name" value="AAA+_ATPase"/>
</dbReference>
<dbReference type="Gene3D" id="3.40.50.300">
    <property type="entry name" value="P-loop containing nucleotide triphosphate hydrolases"/>
    <property type="match status" value="1"/>
</dbReference>
<accession>A0A4R3Z6L7</accession>
<keyword evidence="2" id="KW-0813">Transport</keyword>
<dbReference type="RefSeq" id="WP_066450238.1">
    <property type="nucleotide sequence ID" value="NZ_JADMQS010000007.1"/>
</dbReference>
<evidence type="ECO:0000256" key="4">
    <source>
        <dbReference type="ARBA" id="ARBA00022840"/>
    </source>
</evidence>
<evidence type="ECO:0000256" key="3">
    <source>
        <dbReference type="ARBA" id="ARBA00022741"/>
    </source>
</evidence>
<keyword evidence="3" id="KW-0547">Nucleotide-binding</keyword>
<protein>
    <submittedName>
        <fullName evidence="6">ABC-2 type transport system ATP-binding protein</fullName>
    </submittedName>
</protein>
<feature type="domain" description="ABC transporter" evidence="5">
    <location>
        <begin position="2"/>
        <end position="234"/>
    </location>
</feature>
<dbReference type="Proteomes" id="UP000295515">
    <property type="component" value="Unassembled WGS sequence"/>
</dbReference>
<dbReference type="AlphaFoldDB" id="A0A4R3Z6L7"/>
<dbReference type="GO" id="GO:0005524">
    <property type="term" value="F:ATP binding"/>
    <property type="evidence" value="ECO:0007669"/>
    <property type="project" value="UniProtKB-KW"/>
</dbReference>
<dbReference type="GO" id="GO:0016887">
    <property type="term" value="F:ATP hydrolysis activity"/>
    <property type="evidence" value="ECO:0007669"/>
    <property type="project" value="InterPro"/>
</dbReference>
<dbReference type="Pfam" id="PF00005">
    <property type="entry name" value="ABC_tran"/>
    <property type="match status" value="1"/>
</dbReference>
<name>A0A4R3Z6L7_9FIRM</name>
<dbReference type="InterPro" id="IPR050763">
    <property type="entry name" value="ABC_transporter_ATP-binding"/>
</dbReference>
<dbReference type="SMART" id="SM00382">
    <property type="entry name" value="AAA"/>
    <property type="match status" value="1"/>
</dbReference>